<dbReference type="InterPro" id="IPR036388">
    <property type="entry name" value="WH-like_DNA-bd_sf"/>
</dbReference>
<dbReference type="Gene3D" id="1.10.10.10">
    <property type="entry name" value="Winged helix-like DNA-binding domain superfamily/Winged helix DNA-binding domain"/>
    <property type="match status" value="1"/>
</dbReference>
<dbReference type="RefSeq" id="WP_094021802.1">
    <property type="nucleotide sequence ID" value="NZ_FXYF01000008.1"/>
</dbReference>
<dbReference type="OrthoDB" id="8638122at2"/>
<name>A0A238KNN4_9RHOB</name>
<gene>
    <name evidence="5" type="primary">mce2R</name>
    <name evidence="5" type="ORF">MAA8898_02990</name>
</gene>
<dbReference type="EMBL" id="FXYF01000008">
    <property type="protein sequence ID" value="SMX44464.1"/>
    <property type="molecule type" value="Genomic_DNA"/>
</dbReference>
<keyword evidence="1" id="KW-0805">Transcription regulation</keyword>
<dbReference type="CDD" id="cd07377">
    <property type="entry name" value="WHTH_GntR"/>
    <property type="match status" value="1"/>
</dbReference>
<evidence type="ECO:0000313" key="5">
    <source>
        <dbReference type="EMBL" id="SMX44464.1"/>
    </source>
</evidence>
<dbReference type="SUPFAM" id="SSF48008">
    <property type="entry name" value="GntR ligand-binding domain-like"/>
    <property type="match status" value="1"/>
</dbReference>
<dbReference type="InterPro" id="IPR008920">
    <property type="entry name" value="TF_FadR/GntR_C"/>
</dbReference>
<evidence type="ECO:0000256" key="1">
    <source>
        <dbReference type="ARBA" id="ARBA00023015"/>
    </source>
</evidence>
<dbReference type="PANTHER" id="PTHR43537:SF24">
    <property type="entry name" value="GLUCONATE OPERON TRANSCRIPTIONAL REPRESSOR"/>
    <property type="match status" value="1"/>
</dbReference>
<dbReference type="SMART" id="SM00895">
    <property type="entry name" value="FCD"/>
    <property type="match status" value="1"/>
</dbReference>
<dbReference type="InterPro" id="IPR036390">
    <property type="entry name" value="WH_DNA-bd_sf"/>
</dbReference>
<dbReference type="Pfam" id="PF07729">
    <property type="entry name" value="FCD"/>
    <property type="match status" value="1"/>
</dbReference>
<dbReference type="PROSITE" id="PS50949">
    <property type="entry name" value="HTH_GNTR"/>
    <property type="match status" value="1"/>
</dbReference>
<keyword evidence="6" id="KW-1185">Reference proteome</keyword>
<dbReference type="SMART" id="SM00345">
    <property type="entry name" value="HTH_GNTR"/>
    <property type="match status" value="1"/>
</dbReference>
<dbReference type="Gene3D" id="1.20.120.530">
    <property type="entry name" value="GntR ligand-binding domain-like"/>
    <property type="match status" value="1"/>
</dbReference>
<evidence type="ECO:0000313" key="6">
    <source>
        <dbReference type="Proteomes" id="UP000207598"/>
    </source>
</evidence>
<reference evidence="5 6" key="1">
    <citation type="submission" date="2017-05" db="EMBL/GenBank/DDBJ databases">
        <authorList>
            <person name="Song R."/>
            <person name="Chenine A.L."/>
            <person name="Ruprecht R.M."/>
        </authorList>
    </citation>
    <scope>NUCLEOTIDE SEQUENCE [LARGE SCALE GENOMIC DNA]</scope>
    <source>
        <strain evidence="5 6">CECT 8898</strain>
    </source>
</reference>
<evidence type="ECO:0000256" key="3">
    <source>
        <dbReference type="ARBA" id="ARBA00023163"/>
    </source>
</evidence>
<dbReference type="Pfam" id="PF00392">
    <property type="entry name" value="GntR"/>
    <property type="match status" value="1"/>
</dbReference>
<dbReference type="PRINTS" id="PR00035">
    <property type="entry name" value="HTHGNTR"/>
</dbReference>
<protein>
    <submittedName>
        <fullName evidence="5">HTH-type transcriptional regulator Mce2R</fullName>
    </submittedName>
</protein>
<dbReference type="Proteomes" id="UP000207598">
    <property type="component" value="Unassembled WGS sequence"/>
</dbReference>
<keyword evidence="2" id="KW-0238">DNA-binding</keyword>
<accession>A0A238KNN4</accession>
<sequence length="231" mass="25395">MSEGSQIRGSFERRRPLVHEVRDELERIILEGEVAAGERLDESTLAELMGVSRGPVREAARSLERDGLVTAVANRGVFVRSLSLQETLELYDLRAMIAGYLCAELARTADAALHQTLQVYLHRMDEAIAEQDESAYFLTNLAFHDHIAAAAAKPRSCALYTALGKEVRLFRLRVLSGRAALELSNSEHRRLVDAITRGDAQAARDEGAQHHLNGKQRLLASLEAGAEDPAG</sequence>
<evidence type="ECO:0000256" key="2">
    <source>
        <dbReference type="ARBA" id="ARBA00023125"/>
    </source>
</evidence>
<dbReference type="AlphaFoldDB" id="A0A238KNN4"/>
<dbReference type="PANTHER" id="PTHR43537">
    <property type="entry name" value="TRANSCRIPTIONAL REGULATOR, GNTR FAMILY"/>
    <property type="match status" value="1"/>
</dbReference>
<dbReference type="InterPro" id="IPR000524">
    <property type="entry name" value="Tscrpt_reg_HTH_GntR"/>
</dbReference>
<dbReference type="GO" id="GO:0003700">
    <property type="term" value="F:DNA-binding transcription factor activity"/>
    <property type="evidence" value="ECO:0007669"/>
    <property type="project" value="InterPro"/>
</dbReference>
<organism evidence="5 6">
    <name type="scientific">Maliponia aquimaris</name>
    <dbReference type="NCBI Taxonomy" id="1673631"/>
    <lineage>
        <taxon>Bacteria</taxon>
        <taxon>Pseudomonadati</taxon>
        <taxon>Pseudomonadota</taxon>
        <taxon>Alphaproteobacteria</taxon>
        <taxon>Rhodobacterales</taxon>
        <taxon>Paracoccaceae</taxon>
        <taxon>Maliponia</taxon>
    </lineage>
</organism>
<dbReference type="InterPro" id="IPR011711">
    <property type="entry name" value="GntR_C"/>
</dbReference>
<keyword evidence="3" id="KW-0804">Transcription</keyword>
<dbReference type="GO" id="GO:0003677">
    <property type="term" value="F:DNA binding"/>
    <property type="evidence" value="ECO:0007669"/>
    <property type="project" value="UniProtKB-KW"/>
</dbReference>
<evidence type="ECO:0000259" key="4">
    <source>
        <dbReference type="PROSITE" id="PS50949"/>
    </source>
</evidence>
<dbReference type="SUPFAM" id="SSF46785">
    <property type="entry name" value="Winged helix' DNA-binding domain"/>
    <property type="match status" value="1"/>
</dbReference>
<feature type="domain" description="HTH gntR-type" evidence="4">
    <location>
        <begin position="15"/>
        <end position="82"/>
    </location>
</feature>
<proteinExistence type="predicted"/>